<keyword evidence="3" id="KW-1185">Reference proteome</keyword>
<reference evidence="2 3" key="1">
    <citation type="journal article" date="2018" name="PLoS ONE">
        <title>The draft genome of Kipferlia bialata reveals reductive genome evolution in fornicate parasites.</title>
        <authorList>
            <person name="Tanifuji G."/>
            <person name="Takabayashi S."/>
            <person name="Kume K."/>
            <person name="Takagi M."/>
            <person name="Nakayama T."/>
            <person name="Kamikawa R."/>
            <person name="Inagaki Y."/>
            <person name="Hashimoto T."/>
        </authorList>
    </citation>
    <scope>NUCLEOTIDE SEQUENCE [LARGE SCALE GENOMIC DNA]</scope>
    <source>
        <strain evidence="2">NY0173</strain>
    </source>
</reference>
<name>A0A391NWC8_9EUKA</name>
<proteinExistence type="predicted"/>
<dbReference type="Proteomes" id="UP000265618">
    <property type="component" value="Unassembled WGS sequence"/>
</dbReference>
<dbReference type="EMBL" id="BDIP01008811">
    <property type="protein sequence ID" value="GCA64850.1"/>
    <property type="molecule type" value="Genomic_DNA"/>
</dbReference>
<comment type="caution">
    <text evidence="2">The sequence shown here is derived from an EMBL/GenBank/DDBJ whole genome shotgun (WGS) entry which is preliminary data.</text>
</comment>
<evidence type="ECO:0000313" key="3">
    <source>
        <dbReference type="Proteomes" id="UP000265618"/>
    </source>
</evidence>
<organism evidence="2 3">
    <name type="scientific">Kipferlia bialata</name>
    <dbReference type="NCBI Taxonomy" id="797122"/>
    <lineage>
        <taxon>Eukaryota</taxon>
        <taxon>Metamonada</taxon>
        <taxon>Carpediemonas-like organisms</taxon>
        <taxon>Kipferlia</taxon>
    </lineage>
</organism>
<dbReference type="AlphaFoldDB" id="A0A391NWC8"/>
<sequence length="97" mass="10611">MVTCVQFQVLQHGFTAYLFSTSRSKRSRSVSASPTFHYQWRVPRDVHTLSGTEGSIETKQGSHGEATTQREPSAISNARGSVPVSIHIGIILSPRAV</sequence>
<feature type="region of interest" description="Disordered" evidence="1">
    <location>
        <begin position="49"/>
        <end position="78"/>
    </location>
</feature>
<evidence type="ECO:0000313" key="2">
    <source>
        <dbReference type="EMBL" id="GCA64850.1"/>
    </source>
</evidence>
<gene>
    <name evidence="2" type="ORF">KIPB_015558</name>
</gene>
<protein>
    <submittedName>
        <fullName evidence="2">Uncharacterized protein</fullName>
    </submittedName>
</protein>
<accession>A0A391NWC8</accession>
<evidence type="ECO:0000256" key="1">
    <source>
        <dbReference type="SAM" id="MobiDB-lite"/>
    </source>
</evidence>